<proteinExistence type="predicted"/>
<sequence>MPCGSAMNKQRRHLLRMLGSVPFLTAASRPERLLVSYNDDYAPYSYIDPQQGGGQVLGILPEILDPLLAEIPGILAGKQGLPWRRVQAMVQQGEADALCTFASAERKQYAVFNRVAVTTLVPHLFFSARHPRRAELEAIRSRDALKAFHLVDQKGNQWAEQALKDFPSVEWTPGHDAIFRMVMAERGDLHVSLSPLVTLWRLKKLGIHSQVVSIPAPYVAAEVPFHLGVRLSHPLATEIAEYLDKALLKPAVARRIEDILKRYGGQA</sequence>
<gene>
    <name evidence="1" type="ORF">FNU76_07165</name>
</gene>
<dbReference type="KEGG" id="cari:FNU76_07165"/>
<dbReference type="Proteomes" id="UP000317550">
    <property type="component" value="Chromosome"/>
</dbReference>
<protein>
    <submittedName>
        <fullName evidence="1">Transporter substrate-binding domain-containing protein</fullName>
    </submittedName>
</protein>
<dbReference type="OrthoDB" id="8884471at2"/>
<organism evidence="1 2">
    <name type="scientific">Chitinimonas arctica</name>
    <dbReference type="NCBI Taxonomy" id="2594795"/>
    <lineage>
        <taxon>Bacteria</taxon>
        <taxon>Pseudomonadati</taxon>
        <taxon>Pseudomonadota</taxon>
        <taxon>Betaproteobacteria</taxon>
        <taxon>Neisseriales</taxon>
        <taxon>Chitinibacteraceae</taxon>
        <taxon>Chitinimonas</taxon>
    </lineage>
</organism>
<reference evidence="2" key="1">
    <citation type="submission" date="2019-07" db="EMBL/GenBank/DDBJ databases">
        <title>Chitinimonas sp. nov., isolated from Ny-Alesund, arctica soil.</title>
        <authorList>
            <person name="Xu Q."/>
            <person name="Peng F."/>
        </authorList>
    </citation>
    <scope>NUCLEOTIDE SEQUENCE [LARGE SCALE GENOMIC DNA]</scope>
    <source>
        <strain evidence="2">R3-44</strain>
    </source>
</reference>
<dbReference type="EMBL" id="CP041730">
    <property type="protein sequence ID" value="QDQ26153.1"/>
    <property type="molecule type" value="Genomic_DNA"/>
</dbReference>
<name>A0A516SDB7_9NEIS</name>
<dbReference type="Gene3D" id="3.40.190.10">
    <property type="entry name" value="Periplasmic binding protein-like II"/>
    <property type="match status" value="2"/>
</dbReference>
<accession>A0A516SDB7</accession>
<dbReference type="AlphaFoldDB" id="A0A516SDB7"/>
<evidence type="ECO:0000313" key="1">
    <source>
        <dbReference type="EMBL" id="QDQ26153.1"/>
    </source>
</evidence>
<keyword evidence="2" id="KW-1185">Reference proteome</keyword>
<evidence type="ECO:0000313" key="2">
    <source>
        <dbReference type="Proteomes" id="UP000317550"/>
    </source>
</evidence>
<dbReference type="SUPFAM" id="SSF53850">
    <property type="entry name" value="Periplasmic binding protein-like II"/>
    <property type="match status" value="1"/>
</dbReference>